<evidence type="ECO:0000313" key="15">
    <source>
        <dbReference type="EMBL" id="PAA60259.1"/>
    </source>
</evidence>
<evidence type="ECO:0000256" key="1">
    <source>
        <dbReference type="ARBA" id="ARBA00001593"/>
    </source>
</evidence>
<reference evidence="15 16" key="1">
    <citation type="submission" date="2017-06" db="EMBL/GenBank/DDBJ databases">
        <title>A platform for efficient transgenesis in Macrostomum lignano, a flatworm model organism for stem cell research.</title>
        <authorList>
            <person name="Berezikov E."/>
        </authorList>
    </citation>
    <scope>NUCLEOTIDE SEQUENCE [LARGE SCALE GENOMIC DNA]</scope>
    <source>
        <strain evidence="15">DV1</strain>
        <tissue evidence="15">Whole organism</tissue>
    </source>
</reference>
<dbReference type="InterPro" id="IPR029787">
    <property type="entry name" value="Nucleotide_cyclase"/>
</dbReference>
<name>A0A267EHB7_9PLAT</name>
<gene>
    <name evidence="15" type="ORF">BOX15_Mlig014029g2</name>
</gene>
<feature type="transmembrane region" description="Helical" evidence="13">
    <location>
        <begin position="725"/>
        <end position="744"/>
    </location>
</feature>
<evidence type="ECO:0000256" key="8">
    <source>
        <dbReference type="ARBA" id="ARBA00022842"/>
    </source>
</evidence>
<dbReference type="GO" id="GO:0005886">
    <property type="term" value="C:plasma membrane"/>
    <property type="evidence" value="ECO:0007669"/>
    <property type="project" value="TreeGrafter"/>
</dbReference>
<feature type="region of interest" description="Disordered" evidence="12">
    <location>
        <begin position="535"/>
        <end position="567"/>
    </location>
</feature>
<dbReference type="GO" id="GO:0007189">
    <property type="term" value="P:adenylate cyclase-activating G protein-coupled receptor signaling pathway"/>
    <property type="evidence" value="ECO:0007669"/>
    <property type="project" value="TreeGrafter"/>
</dbReference>
<comment type="subcellular location">
    <subcellularLocation>
        <location evidence="2">Membrane</location>
        <topology evidence="2">Multi-pass membrane protein</topology>
    </subcellularLocation>
</comment>
<dbReference type="GO" id="GO:0046872">
    <property type="term" value="F:metal ion binding"/>
    <property type="evidence" value="ECO:0007669"/>
    <property type="project" value="UniProtKB-KW"/>
</dbReference>
<feature type="transmembrane region" description="Helical" evidence="13">
    <location>
        <begin position="123"/>
        <end position="141"/>
    </location>
</feature>
<dbReference type="AlphaFoldDB" id="A0A267EHB7"/>
<feature type="transmembrane region" description="Helical" evidence="13">
    <location>
        <begin position="814"/>
        <end position="834"/>
    </location>
</feature>
<proteinExistence type="predicted"/>
<dbReference type="EMBL" id="NIVC01002173">
    <property type="protein sequence ID" value="PAA60259.1"/>
    <property type="molecule type" value="Genomic_DNA"/>
</dbReference>
<evidence type="ECO:0000256" key="9">
    <source>
        <dbReference type="ARBA" id="ARBA00022989"/>
    </source>
</evidence>
<evidence type="ECO:0000313" key="16">
    <source>
        <dbReference type="Proteomes" id="UP000215902"/>
    </source>
</evidence>
<evidence type="ECO:0000256" key="3">
    <source>
        <dbReference type="ARBA" id="ARBA00012201"/>
    </source>
</evidence>
<feature type="transmembrane region" description="Helical" evidence="13">
    <location>
        <begin position="153"/>
        <end position="173"/>
    </location>
</feature>
<evidence type="ECO:0000256" key="10">
    <source>
        <dbReference type="ARBA" id="ARBA00023136"/>
    </source>
</evidence>
<keyword evidence="10 13" id="KW-0472">Membrane</keyword>
<dbReference type="EC" id="4.6.1.1" evidence="3"/>
<evidence type="ECO:0000259" key="14">
    <source>
        <dbReference type="PROSITE" id="PS50125"/>
    </source>
</evidence>
<keyword evidence="4 13" id="KW-0812">Transmembrane</keyword>
<feature type="domain" description="Guanylate cyclase" evidence="14">
    <location>
        <begin position="1035"/>
        <end position="1210"/>
    </location>
</feature>
<comment type="catalytic activity">
    <reaction evidence="1">
        <text>ATP = 3',5'-cyclic AMP + diphosphate</text>
        <dbReference type="Rhea" id="RHEA:15389"/>
        <dbReference type="ChEBI" id="CHEBI:30616"/>
        <dbReference type="ChEBI" id="CHEBI:33019"/>
        <dbReference type="ChEBI" id="CHEBI:58165"/>
        <dbReference type="EC" id="4.6.1.1"/>
    </reaction>
</comment>
<accession>A0A267EHB7</accession>
<keyword evidence="6" id="KW-0547">Nucleotide-binding</keyword>
<protein>
    <recommendedName>
        <fullName evidence="3">adenylate cyclase</fullName>
        <ecNumber evidence="3">4.6.1.1</ecNumber>
    </recommendedName>
</protein>
<dbReference type="PANTHER" id="PTHR45627">
    <property type="entry name" value="ADENYLATE CYCLASE TYPE 1"/>
    <property type="match status" value="1"/>
</dbReference>
<keyword evidence="9 13" id="KW-1133">Transmembrane helix</keyword>
<evidence type="ECO:0000256" key="7">
    <source>
        <dbReference type="ARBA" id="ARBA00022840"/>
    </source>
</evidence>
<feature type="transmembrane region" description="Helical" evidence="13">
    <location>
        <begin position="751"/>
        <end position="771"/>
    </location>
</feature>
<keyword evidence="7" id="KW-0067">ATP-binding</keyword>
<dbReference type="GO" id="GO:0035556">
    <property type="term" value="P:intracellular signal transduction"/>
    <property type="evidence" value="ECO:0007669"/>
    <property type="project" value="InterPro"/>
</dbReference>
<evidence type="ECO:0000256" key="11">
    <source>
        <dbReference type="ARBA" id="ARBA00023239"/>
    </source>
</evidence>
<dbReference type="InterPro" id="IPR001054">
    <property type="entry name" value="A/G_cyclase"/>
</dbReference>
<feature type="transmembrane region" description="Helical" evidence="13">
    <location>
        <begin position="891"/>
        <end position="917"/>
    </location>
</feature>
<sequence length="1271" mass="145522">MVGGQSQKSFAPSASPEEQRLLEQITRRFSKQKEDGDEADCVEVVQRVCMPWRRMFKLQDSNSLFEFKFVYQSLGQELTKFDKVLTTAYIDLAYYYIIAFGIFQLVSISTFDEASGQTMNTAPFIMMFIASASIMNVMSLPDCLPKAAVHGSMAFVLISLYALIVILLSLNFLNLGIMKSSLILTIYLSRILRFRMALLFSIVASILFLYYSTAFHRALDAQKAFHYSSSLIVDLVELLLCNMVGLYACIVSIVRTNNTFGTLVENFALIKKNEEEGSIRKEWVRKVMPKIVVEPYEKFKFNQSLLRKNNTGLIVPYHEEYIFASMLFADIVNFTMMSAGRSASEVVHILNRIYGAFDISASRLQIEKIGTLGDCYYCVSGVPMTEKKRLSTVQAFASKESQRNQVYYVLCSVAMGLEMCEKIQAFNDSMGLPDEQRVDMRIGVHWGSLNAVILGASRYKFDIYSDDSLMANEMESGGEKGHVRISFKCHHLLANNNCEIELSSYDFKDSSDPEYYSPEDLAKSMTMMRRRRKLIPESRGTKGGGSGARRIPRRGSEPGAGDDDPAGDIALREKEKFIETYSPEALKQAQISSRMQRCIVVWKRRDGSISPMTKKAFNREKVPFELTGVEGVASRKGYSEEDRARKAQSERRVRKNAMEETGLIESLKSNKHELKHLLKPNFTYLGYFREITFEYLYRIRYFLPANHLGFEVARLSYIFSPVYDHAVLLVFNAIFTITCFYTFLDYFDSDILMLIGSTFIVDAFVVALLLIDAKFNVHNERKQRATHRYCRLNRVDTRESVLLRLYYLLYDEKFFQGFQFLMLSYPILLLSLIGRRCALRHLKMLGTIVDNSETVNKENFDYESQLYNATEINTLVYVFVRLMDTAMLSNVLMHTTSFTTNILNLFFKLSVHFIVTISLNFRKRTGKEYAYMLPEQYLTYSMFALAFLLFCIPLTIFRQKAIRTEFFATYQSNKEMVKASEDKQKINRVIFDLYPLNIVPKLIAISNTDEKSMLIMEKALKGDFALHHENISPASVAFICLWAGDDTLAKWFRKYYPSQSASNTDSRQVGRQTAMEIVALNSILCAMDEELGRMQFIDKIKSYRDTYLAVSGLSMNPVTKQKSPKAPHIALMLYCLNLVHSKVPAFRQIEDQINTRARLTDKEAYDPSDPFRIRFKIGFCVGDLIAGTIGRDKPAFDCWGNTVNTSSRMYSNGAPDMIQCLVDTVEYLKEYFEFEPVGYKSIKGLGIQMTYAVKGLRLNKLRGLADNQYAE</sequence>
<dbReference type="Proteomes" id="UP000215902">
    <property type="component" value="Unassembled WGS sequence"/>
</dbReference>
<keyword evidence="5" id="KW-0479">Metal-binding</keyword>
<evidence type="ECO:0000256" key="13">
    <source>
        <dbReference type="SAM" id="Phobius"/>
    </source>
</evidence>
<dbReference type="OrthoDB" id="6147412at2759"/>
<feature type="domain" description="Guanylate cyclase" evidence="14">
    <location>
        <begin position="325"/>
        <end position="475"/>
    </location>
</feature>
<keyword evidence="11" id="KW-0456">Lyase</keyword>
<organism evidence="15 16">
    <name type="scientific">Macrostomum lignano</name>
    <dbReference type="NCBI Taxonomy" id="282301"/>
    <lineage>
        <taxon>Eukaryota</taxon>
        <taxon>Metazoa</taxon>
        <taxon>Spiralia</taxon>
        <taxon>Lophotrochozoa</taxon>
        <taxon>Platyhelminthes</taxon>
        <taxon>Rhabditophora</taxon>
        <taxon>Macrostomorpha</taxon>
        <taxon>Macrostomida</taxon>
        <taxon>Macrostomidae</taxon>
        <taxon>Macrostomum</taxon>
    </lineage>
</organism>
<keyword evidence="16" id="KW-1185">Reference proteome</keyword>
<dbReference type="CDD" id="cd07302">
    <property type="entry name" value="CHD"/>
    <property type="match status" value="2"/>
</dbReference>
<dbReference type="SMART" id="SM00044">
    <property type="entry name" value="CYCc"/>
    <property type="match status" value="1"/>
</dbReference>
<feature type="transmembrane region" description="Helical" evidence="13">
    <location>
        <begin position="937"/>
        <end position="957"/>
    </location>
</feature>
<evidence type="ECO:0000256" key="5">
    <source>
        <dbReference type="ARBA" id="ARBA00022723"/>
    </source>
</evidence>
<dbReference type="PROSITE" id="PS50125">
    <property type="entry name" value="GUANYLATE_CYCLASE_2"/>
    <property type="match status" value="2"/>
</dbReference>
<evidence type="ECO:0000256" key="6">
    <source>
        <dbReference type="ARBA" id="ARBA00022741"/>
    </source>
</evidence>
<dbReference type="SUPFAM" id="SSF55073">
    <property type="entry name" value="Nucleotide cyclase"/>
    <property type="match status" value="2"/>
</dbReference>
<dbReference type="GO" id="GO:0005524">
    <property type="term" value="F:ATP binding"/>
    <property type="evidence" value="ECO:0007669"/>
    <property type="project" value="UniProtKB-KW"/>
</dbReference>
<dbReference type="GO" id="GO:0009190">
    <property type="term" value="P:cyclic nucleotide biosynthetic process"/>
    <property type="evidence" value="ECO:0007669"/>
    <property type="project" value="InterPro"/>
</dbReference>
<feature type="transmembrane region" description="Helical" evidence="13">
    <location>
        <begin position="93"/>
        <end position="111"/>
    </location>
</feature>
<evidence type="ECO:0000256" key="2">
    <source>
        <dbReference type="ARBA" id="ARBA00004141"/>
    </source>
</evidence>
<dbReference type="Gene3D" id="3.30.70.1230">
    <property type="entry name" value="Nucleotide cyclase"/>
    <property type="match status" value="2"/>
</dbReference>
<comment type="caution">
    <text evidence="15">The sequence shown here is derived from an EMBL/GenBank/DDBJ whole genome shotgun (WGS) entry which is preliminary data.</text>
</comment>
<keyword evidence="8" id="KW-0460">Magnesium</keyword>
<dbReference type="PANTHER" id="PTHR45627:SF12">
    <property type="entry name" value="ADENYLATE CYCLASE TYPE 2"/>
    <property type="match status" value="1"/>
</dbReference>
<evidence type="ECO:0000256" key="4">
    <source>
        <dbReference type="ARBA" id="ARBA00022692"/>
    </source>
</evidence>
<dbReference type="STRING" id="282301.A0A267EHB7"/>
<evidence type="ECO:0000256" key="12">
    <source>
        <dbReference type="SAM" id="MobiDB-lite"/>
    </source>
</evidence>
<feature type="transmembrane region" description="Helical" evidence="13">
    <location>
        <begin position="194"/>
        <end position="211"/>
    </location>
</feature>
<dbReference type="Pfam" id="PF00211">
    <property type="entry name" value="Guanylate_cyc"/>
    <property type="match status" value="2"/>
</dbReference>
<dbReference type="GO" id="GO:0004016">
    <property type="term" value="F:adenylate cyclase activity"/>
    <property type="evidence" value="ECO:0007669"/>
    <property type="project" value="UniProtKB-EC"/>
</dbReference>